<protein>
    <submittedName>
        <fullName evidence="3">Cytochrome P450</fullName>
    </submittedName>
</protein>
<dbReference type="GO" id="GO:0005506">
    <property type="term" value="F:iron ion binding"/>
    <property type="evidence" value="ECO:0007669"/>
    <property type="project" value="InterPro"/>
</dbReference>
<name>A0A9C7R0N6_9GAMM</name>
<sequence>MTVCPYTRAISAVTADDPLADYLQMAPMAFQSSLKSWVVASPVAVRDVLHNADFGVRPAHEPIPAALLNTPAQPIFGALVRMQDGEQHLKLKVAIQQTLATFDATLIQQTAWDVAQKLMPSPPSDALQITRFNYALPVCVIAALLGVPAEAWPALVDDILDFSRCIAPGGSEQQVERGISAGRRLSVHLAECSGPLWLGLQQTCTTQGIDGQVVMSNAIGLMFQACEGTAGLIGQALLLMRSQPGSAQELIAQVLSDTPPIQNTRRFALRDTRVAGCPILAGQSVLVLLCAGGESFAFGEGAHRCPGADWAKIIAQCGIEHLSGLSIDLQMLNNVHWRSSQNARVPEFTSGRSAL</sequence>
<dbReference type="Proteomes" id="UP000262210">
    <property type="component" value="Unassembled WGS sequence"/>
</dbReference>
<accession>A0A9C7R0N6</accession>
<dbReference type="RefSeq" id="WP_130379828.1">
    <property type="nucleotide sequence ID" value="NZ_DPSM01000029.1"/>
</dbReference>
<evidence type="ECO:0000256" key="1">
    <source>
        <dbReference type="ARBA" id="ARBA00001971"/>
    </source>
</evidence>
<dbReference type="Gene3D" id="1.10.630.10">
    <property type="entry name" value="Cytochrome P450"/>
    <property type="match status" value="1"/>
</dbReference>
<organism evidence="3 4">
    <name type="scientific">Serratia grimesii</name>
    <dbReference type="NCBI Taxonomy" id="82995"/>
    <lineage>
        <taxon>Bacteria</taxon>
        <taxon>Pseudomonadati</taxon>
        <taxon>Pseudomonadota</taxon>
        <taxon>Gammaproteobacteria</taxon>
        <taxon>Enterobacterales</taxon>
        <taxon>Yersiniaceae</taxon>
        <taxon>Serratia</taxon>
    </lineage>
</organism>
<evidence type="ECO:0000313" key="3">
    <source>
        <dbReference type="EMBL" id="HCK02623.1"/>
    </source>
</evidence>
<comment type="similarity">
    <text evidence="2">Belongs to the cytochrome P450 family.</text>
</comment>
<proteinExistence type="inferred from homology"/>
<dbReference type="PANTHER" id="PTHR46696:SF1">
    <property type="entry name" value="CYTOCHROME P450 YJIB-RELATED"/>
    <property type="match status" value="1"/>
</dbReference>
<evidence type="ECO:0000313" key="4">
    <source>
        <dbReference type="Proteomes" id="UP000262210"/>
    </source>
</evidence>
<dbReference type="GO" id="GO:0004497">
    <property type="term" value="F:monooxygenase activity"/>
    <property type="evidence" value="ECO:0007669"/>
    <property type="project" value="InterPro"/>
</dbReference>
<dbReference type="AlphaFoldDB" id="A0A9C7R0N6"/>
<dbReference type="PROSITE" id="PS00086">
    <property type="entry name" value="CYTOCHROME_P450"/>
    <property type="match status" value="1"/>
</dbReference>
<reference evidence="3 4" key="1">
    <citation type="journal article" date="2018" name="Nat. Biotechnol.">
        <title>A standardized bacterial taxonomy based on genome phylogeny substantially revises the tree of life.</title>
        <authorList>
            <person name="Parks D.H."/>
            <person name="Chuvochina M."/>
            <person name="Waite D.W."/>
            <person name="Rinke C."/>
            <person name="Skarshewski A."/>
            <person name="Chaumeil P.A."/>
            <person name="Hugenholtz P."/>
        </authorList>
    </citation>
    <scope>NUCLEOTIDE SEQUENCE [LARGE SCALE GENOMIC DNA]</scope>
    <source>
        <strain evidence="3">UBA11264</strain>
    </source>
</reference>
<dbReference type="GO" id="GO:0020037">
    <property type="term" value="F:heme binding"/>
    <property type="evidence" value="ECO:0007669"/>
    <property type="project" value="InterPro"/>
</dbReference>
<dbReference type="EMBL" id="DPSM01000029">
    <property type="protein sequence ID" value="HCK02623.1"/>
    <property type="molecule type" value="Genomic_DNA"/>
</dbReference>
<dbReference type="GO" id="GO:0016705">
    <property type="term" value="F:oxidoreductase activity, acting on paired donors, with incorporation or reduction of molecular oxygen"/>
    <property type="evidence" value="ECO:0007669"/>
    <property type="project" value="InterPro"/>
</dbReference>
<evidence type="ECO:0000256" key="2">
    <source>
        <dbReference type="ARBA" id="ARBA00010617"/>
    </source>
</evidence>
<dbReference type="CDD" id="cd11036">
    <property type="entry name" value="AknT-like"/>
    <property type="match status" value="1"/>
</dbReference>
<dbReference type="InterPro" id="IPR017972">
    <property type="entry name" value="Cyt_P450_CS"/>
</dbReference>
<comment type="cofactor">
    <cofactor evidence="1">
        <name>heme</name>
        <dbReference type="ChEBI" id="CHEBI:30413"/>
    </cofactor>
</comment>
<gene>
    <name evidence="3" type="ORF">DHV72_21735</name>
</gene>
<dbReference type="SUPFAM" id="SSF48264">
    <property type="entry name" value="Cytochrome P450"/>
    <property type="match status" value="1"/>
</dbReference>
<dbReference type="PANTHER" id="PTHR46696">
    <property type="entry name" value="P450, PUTATIVE (EUROFUNG)-RELATED"/>
    <property type="match status" value="1"/>
</dbReference>
<comment type="caution">
    <text evidence="3">The sequence shown here is derived from an EMBL/GenBank/DDBJ whole genome shotgun (WGS) entry which is preliminary data.</text>
</comment>
<dbReference type="InterPro" id="IPR036396">
    <property type="entry name" value="Cyt_P450_sf"/>
</dbReference>